<reference evidence="2 3" key="1">
    <citation type="submission" date="2017-10" db="EMBL/GenBank/DDBJ databases">
        <title>The draft genome sequence of Lewinella nigricans NBRC 102662.</title>
        <authorList>
            <person name="Wang K."/>
        </authorList>
    </citation>
    <scope>NUCLEOTIDE SEQUENCE [LARGE SCALE GENOMIC DNA]</scope>
    <source>
        <strain evidence="2 3">NBRC 102662</strain>
    </source>
</reference>
<dbReference type="Pfam" id="PF07920">
    <property type="entry name" value="DUF1684"/>
    <property type="match status" value="1"/>
</dbReference>
<keyword evidence="1" id="KW-0732">Signal</keyword>
<dbReference type="EMBL" id="PDUD01000050">
    <property type="protein sequence ID" value="PHN01679.1"/>
    <property type="molecule type" value="Genomic_DNA"/>
</dbReference>
<protein>
    <recommendedName>
        <fullName evidence="4">DUF1684 domain-containing protein</fullName>
    </recommendedName>
</protein>
<dbReference type="RefSeq" id="WP_099154864.1">
    <property type="nucleotide sequence ID" value="NZ_PDUD01000050.1"/>
</dbReference>
<gene>
    <name evidence="2" type="ORF">CRP01_35615</name>
</gene>
<dbReference type="PROSITE" id="PS51257">
    <property type="entry name" value="PROKAR_LIPOPROTEIN"/>
    <property type="match status" value="1"/>
</dbReference>
<dbReference type="AlphaFoldDB" id="A0A2D0N0K4"/>
<name>A0A2D0N0K4_FLAN2</name>
<proteinExistence type="predicted"/>
<dbReference type="PANTHER" id="PTHR41913">
    <property type="entry name" value="DUF1684 DOMAIN-CONTAINING PROTEIN"/>
    <property type="match status" value="1"/>
</dbReference>
<dbReference type="Proteomes" id="UP000223913">
    <property type="component" value="Unassembled WGS sequence"/>
</dbReference>
<sequence>MNRKLLYFGLSVLVAAFSACGNSSETPDPAYVQEVDAWHQDRVAALMAPDSWVALAGLFWLEPGDNPFGSASGLPVVFPEKAPDTLGTFRLEGDSVSMIMATGLPAQVDGQSVQRYTLTGMETSPVVHFEDLSWILIQRTDKYGIRLWDGKHPKIADTVHIERFPINTDWRISARWIPDSTGQTIRMRNVLDMEMDMETEGRLHFEYQGQSYELTALDGGENEFFMVFADATSGAETYPGGRYLYVDRPDEQGNTYLDFNKAYNPPCAFTEFATCLLPPAENRLDLAITAGELNYGDH</sequence>
<keyword evidence="3" id="KW-1185">Reference proteome</keyword>
<evidence type="ECO:0008006" key="4">
    <source>
        <dbReference type="Google" id="ProtNLM"/>
    </source>
</evidence>
<dbReference type="PANTHER" id="PTHR41913:SF1">
    <property type="entry name" value="DUF1684 DOMAIN-CONTAINING PROTEIN"/>
    <property type="match status" value="1"/>
</dbReference>
<dbReference type="InterPro" id="IPR012467">
    <property type="entry name" value="DUF1684"/>
</dbReference>
<evidence type="ECO:0000256" key="1">
    <source>
        <dbReference type="SAM" id="SignalP"/>
    </source>
</evidence>
<accession>A0A2D0N0K4</accession>
<evidence type="ECO:0000313" key="3">
    <source>
        <dbReference type="Proteomes" id="UP000223913"/>
    </source>
</evidence>
<feature type="chain" id="PRO_5012248828" description="DUF1684 domain-containing protein" evidence="1">
    <location>
        <begin position="22"/>
        <end position="298"/>
    </location>
</feature>
<dbReference type="OrthoDB" id="5493262at2"/>
<comment type="caution">
    <text evidence="2">The sequence shown here is derived from an EMBL/GenBank/DDBJ whole genome shotgun (WGS) entry which is preliminary data.</text>
</comment>
<feature type="signal peptide" evidence="1">
    <location>
        <begin position="1"/>
        <end position="21"/>
    </location>
</feature>
<evidence type="ECO:0000313" key="2">
    <source>
        <dbReference type="EMBL" id="PHN01679.1"/>
    </source>
</evidence>
<organism evidence="2 3">
    <name type="scientific">Flavilitoribacter nigricans (strain ATCC 23147 / DSM 23189 / NBRC 102662 / NCIMB 1420 / SS-2)</name>
    <name type="common">Lewinella nigricans</name>
    <dbReference type="NCBI Taxonomy" id="1122177"/>
    <lineage>
        <taxon>Bacteria</taxon>
        <taxon>Pseudomonadati</taxon>
        <taxon>Bacteroidota</taxon>
        <taxon>Saprospiria</taxon>
        <taxon>Saprospirales</taxon>
        <taxon>Lewinellaceae</taxon>
        <taxon>Flavilitoribacter</taxon>
    </lineage>
</organism>